<reference evidence="1 2" key="1">
    <citation type="journal article" date="2018" name="Nat. Ecol. Evol.">
        <title>Pezizomycetes genomes reveal the molecular basis of ectomycorrhizal truffle lifestyle.</title>
        <authorList>
            <person name="Murat C."/>
            <person name="Payen T."/>
            <person name="Noel B."/>
            <person name="Kuo A."/>
            <person name="Morin E."/>
            <person name="Chen J."/>
            <person name="Kohler A."/>
            <person name="Krizsan K."/>
            <person name="Balestrini R."/>
            <person name="Da Silva C."/>
            <person name="Montanini B."/>
            <person name="Hainaut M."/>
            <person name="Levati E."/>
            <person name="Barry K.W."/>
            <person name="Belfiori B."/>
            <person name="Cichocki N."/>
            <person name="Clum A."/>
            <person name="Dockter R.B."/>
            <person name="Fauchery L."/>
            <person name="Guy J."/>
            <person name="Iotti M."/>
            <person name="Le Tacon F."/>
            <person name="Lindquist E.A."/>
            <person name="Lipzen A."/>
            <person name="Malagnac F."/>
            <person name="Mello A."/>
            <person name="Molinier V."/>
            <person name="Miyauchi S."/>
            <person name="Poulain J."/>
            <person name="Riccioni C."/>
            <person name="Rubini A."/>
            <person name="Sitrit Y."/>
            <person name="Splivallo R."/>
            <person name="Traeger S."/>
            <person name="Wang M."/>
            <person name="Zifcakova L."/>
            <person name="Wipf D."/>
            <person name="Zambonelli A."/>
            <person name="Paolocci F."/>
            <person name="Nowrousian M."/>
            <person name="Ottonello S."/>
            <person name="Baldrian P."/>
            <person name="Spatafora J.W."/>
            <person name="Henrissat B."/>
            <person name="Nagy L.G."/>
            <person name="Aury J.M."/>
            <person name="Wincker P."/>
            <person name="Grigoriev I.V."/>
            <person name="Bonfante P."/>
            <person name="Martin F.M."/>
        </authorList>
    </citation>
    <scope>NUCLEOTIDE SEQUENCE [LARGE SCALE GENOMIC DNA]</scope>
    <source>
        <strain evidence="1 2">RN42</strain>
    </source>
</reference>
<protein>
    <submittedName>
        <fullName evidence="1">Uncharacterized protein</fullName>
    </submittedName>
</protein>
<keyword evidence="2" id="KW-1185">Reference proteome</keyword>
<gene>
    <name evidence="1" type="ORF">BJ508DRAFT_320748</name>
</gene>
<evidence type="ECO:0000313" key="2">
    <source>
        <dbReference type="Proteomes" id="UP000275078"/>
    </source>
</evidence>
<organism evidence="1 2">
    <name type="scientific">Ascobolus immersus RN42</name>
    <dbReference type="NCBI Taxonomy" id="1160509"/>
    <lineage>
        <taxon>Eukaryota</taxon>
        <taxon>Fungi</taxon>
        <taxon>Dikarya</taxon>
        <taxon>Ascomycota</taxon>
        <taxon>Pezizomycotina</taxon>
        <taxon>Pezizomycetes</taxon>
        <taxon>Pezizales</taxon>
        <taxon>Ascobolaceae</taxon>
        <taxon>Ascobolus</taxon>
    </lineage>
</organism>
<name>A0A3N4IPR4_ASCIM</name>
<dbReference type="AlphaFoldDB" id="A0A3N4IPR4"/>
<evidence type="ECO:0000313" key="1">
    <source>
        <dbReference type="EMBL" id="RPA87756.1"/>
    </source>
</evidence>
<accession>A0A3N4IPR4</accession>
<proteinExistence type="predicted"/>
<dbReference type="Proteomes" id="UP000275078">
    <property type="component" value="Unassembled WGS sequence"/>
</dbReference>
<dbReference type="EMBL" id="ML119646">
    <property type="protein sequence ID" value="RPA87756.1"/>
    <property type="molecule type" value="Genomic_DNA"/>
</dbReference>
<sequence length="187" mass="21600">MPISILAFIYDTPVTLAARLIESVQDEYGEPEYSRSFHMSYNLYSEVPPVRTEVIVPRQERVSTEETIVEDDVGQYNPALSPGHPDYVPPSTPQLADIPIPTYESRNTSRQHEPEKTPSECSEETIDHEEYNQRYMQHLHLSHLSDRRYICTFTEREKYKANNLKDTTLTALTPEFDPILNNKLLAV</sequence>